<keyword evidence="3" id="KW-1185">Reference proteome</keyword>
<proteinExistence type="predicted"/>
<comment type="caution">
    <text evidence="2">The sequence shown here is derived from an EMBL/GenBank/DDBJ whole genome shotgun (WGS) entry which is preliminary data.</text>
</comment>
<dbReference type="EMBL" id="QGGL01000010">
    <property type="protein sequence ID" value="PWK11520.1"/>
    <property type="molecule type" value="Genomic_DNA"/>
</dbReference>
<dbReference type="AlphaFoldDB" id="A0A316D723"/>
<dbReference type="RefSeq" id="WP_109689659.1">
    <property type="nucleotide sequence ID" value="NZ_QGGL01000010.1"/>
</dbReference>
<name>A0A316D723_9BACL</name>
<evidence type="ECO:0000256" key="1">
    <source>
        <dbReference type="SAM" id="MobiDB-lite"/>
    </source>
</evidence>
<dbReference type="OrthoDB" id="2380855at2"/>
<dbReference type="Proteomes" id="UP000245634">
    <property type="component" value="Unassembled WGS sequence"/>
</dbReference>
<evidence type="ECO:0000313" key="2">
    <source>
        <dbReference type="EMBL" id="PWK11520.1"/>
    </source>
</evidence>
<protein>
    <submittedName>
        <fullName evidence="2">Uncharacterized protein</fullName>
    </submittedName>
</protein>
<gene>
    <name evidence="2" type="ORF">C7459_11049</name>
</gene>
<feature type="region of interest" description="Disordered" evidence="1">
    <location>
        <begin position="1"/>
        <end position="20"/>
    </location>
</feature>
<organism evidence="2 3">
    <name type="scientific">Tumebacillus permanentifrigoris</name>
    <dbReference type="NCBI Taxonomy" id="378543"/>
    <lineage>
        <taxon>Bacteria</taxon>
        <taxon>Bacillati</taxon>
        <taxon>Bacillota</taxon>
        <taxon>Bacilli</taxon>
        <taxon>Bacillales</taxon>
        <taxon>Alicyclobacillaceae</taxon>
        <taxon>Tumebacillus</taxon>
    </lineage>
</organism>
<accession>A0A316D723</accession>
<evidence type="ECO:0000313" key="3">
    <source>
        <dbReference type="Proteomes" id="UP000245634"/>
    </source>
</evidence>
<reference evidence="2 3" key="1">
    <citation type="submission" date="2018-05" db="EMBL/GenBank/DDBJ databases">
        <title>Genomic Encyclopedia of Type Strains, Phase IV (KMG-IV): sequencing the most valuable type-strain genomes for metagenomic binning, comparative biology and taxonomic classification.</title>
        <authorList>
            <person name="Goeker M."/>
        </authorList>
    </citation>
    <scope>NUCLEOTIDE SEQUENCE [LARGE SCALE GENOMIC DNA]</scope>
    <source>
        <strain evidence="2 3">DSM 18773</strain>
    </source>
</reference>
<sequence>MSEEKPKRAPRKKKVEPEAVVTPENAGSEINAAFRGLLVVHLVDSLTYGPPGAGTDVVVHVEGTVKAPLRKPNGMVVFTDTPAGVRRVTIRTGRYHPVTFDVTPEALDPTYPVVLVPLVPLPSYPFPDGVTLLRASVRDPDGRPLAGVPVRAVVITEACAKARLAQDSSEGAQELALARVAGRLMPGERLWLPGESCVVYEVGSTNRAIHITAPLQNSFPRQTQLLPCVETQSDERGEVVIPFGNCRSAAFDVQVQLLSDDMLSKEVRMEEGKMTNLGVIAIT</sequence>